<dbReference type="KEGG" id="gaw:V144x_40530"/>
<sequence length="211" mass="23380">MTIPQSSPVSETQHEAGGYAKGVALATVTQNKDDQNLCRVKVRYSWSDTESYWARLAVPMAGKGRGWVTIPEVGDEVLVVFEREDIRYPYIVGSLWNGKQTPPINNSNGKNDVRILKSRKQHHLMFDDGSKGVVELKHEKGRKIRFDDDGFIVEDEKGNVVQVDSTSGNMSIKAEGHLQIKAKTISIEADATMEIKAGATLNIKGQLININ</sequence>
<name>A0A517VZX3_9PLAN</name>
<dbReference type="SUPFAM" id="SSF69255">
    <property type="entry name" value="gp5 N-terminal domain-like"/>
    <property type="match status" value="1"/>
</dbReference>
<feature type="domain" description="Gp5/Type VI secretion system Vgr protein OB-fold" evidence="1">
    <location>
        <begin position="25"/>
        <end position="96"/>
    </location>
</feature>
<evidence type="ECO:0000313" key="2">
    <source>
        <dbReference type="EMBL" id="QDT98546.1"/>
    </source>
</evidence>
<organism evidence="2 3">
    <name type="scientific">Gimesia aquarii</name>
    <dbReference type="NCBI Taxonomy" id="2527964"/>
    <lineage>
        <taxon>Bacteria</taxon>
        <taxon>Pseudomonadati</taxon>
        <taxon>Planctomycetota</taxon>
        <taxon>Planctomycetia</taxon>
        <taxon>Planctomycetales</taxon>
        <taxon>Planctomycetaceae</taxon>
        <taxon>Gimesia</taxon>
    </lineage>
</organism>
<proteinExistence type="predicted"/>
<dbReference type="InterPro" id="IPR006531">
    <property type="entry name" value="Gp5/Vgr_OB"/>
</dbReference>
<dbReference type="Proteomes" id="UP000318704">
    <property type="component" value="Chromosome"/>
</dbReference>
<dbReference type="InterPro" id="IPR037026">
    <property type="entry name" value="Vgr_OB-fold_dom_sf"/>
</dbReference>
<evidence type="ECO:0000259" key="1">
    <source>
        <dbReference type="Pfam" id="PF04717"/>
    </source>
</evidence>
<dbReference type="Gene3D" id="2.40.50.230">
    <property type="entry name" value="Gp5 N-terminal domain"/>
    <property type="match status" value="1"/>
</dbReference>
<evidence type="ECO:0000313" key="3">
    <source>
        <dbReference type="Proteomes" id="UP000318704"/>
    </source>
</evidence>
<protein>
    <submittedName>
        <fullName evidence="2">Phage-related baseplate assembly protein</fullName>
    </submittedName>
</protein>
<dbReference type="SUPFAM" id="SSF69349">
    <property type="entry name" value="Phage fibre proteins"/>
    <property type="match status" value="1"/>
</dbReference>
<gene>
    <name evidence="2" type="ORF">V144x_40530</name>
</gene>
<reference evidence="2 3" key="1">
    <citation type="submission" date="2019-03" db="EMBL/GenBank/DDBJ databases">
        <title>Deep-cultivation of Planctomycetes and their phenomic and genomic characterization uncovers novel biology.</title>
        <authorList>
            <person name="Wiegand S."/>
            <person name="Jogler M."/>
            <person name="Boedeker C."/>
            <person name="Pinto D."/>
            <person name="Vollmers J."/>
            <person name="Rivas-Marin E."/>
            <person name="Kohn T."/>
            <person name="Peeters S.H."/>
            <person name="Heuer A."/>
            <person name="Rast P."/>
            <person name="Oberbeckmann S."/>
            <person name="Bunk B."/>
            <person name="Jeske O."/>
            <person name="Meyerdierks A."/>
            <person name="Storesund J.E."/>
            <person name="Kallscheuer N."/>
            <person name="Luecker S."/>
            <person name="Lage O.M."/>
            <person name="Pohl T."/>
            <person name="Merkel B.J."/>
            <person name="Hornburger P."/>
            <person name="Mueller R.-W."/>
            <person name="Bruemmer F."/>
            <person name="Labrenz M."/>
            <person name="Spormann A.M."/>
            <person name="Op den Camp H."/>
            <person name="Overmann J."/>
            <person name="Amann R."/>
            <person name="Jetten M.S.M."/>
            <person name="Mascher T."/>
            <person name="Medema M.H."/>
            <person name="Devos D.P."/>
            <person name="Kaster A.-K."/>
            <person name="Ovreas L."/>
            <person name="Rohde M."/>
            <person name="Galperin M.Y."/>
            <person name="Jogler C."/>
        </authorList>
    </citation>
    <scope>NUCLEOTIDE SEQUENCE [LARGE SCALE GENOMIC DNA]</scope>
    <source>
        <strain evidence="2 3">V144</strain>
    </source>
</reference>
<dbReference type="Pfam" id="PF04717">
    <property type="entry name" value="Phage_base_V"/>
    <property type="match status" value="1"/>
</dbReference>
<dbReference type="RefSeq" id="WP_144987291.1">
    <property type="nucleotide sequence ID" value="NZ_CP037920.1"/>
</dbReference>
<dbReference type="AlphaFoldDB" id="A0A517VZX3"/>
<dbReference type="EMBL" id="CP037920">
    <property type="protein sequence ID" value="QDT98546.1"/>
    <property type="molecule type" value="Genomic_DNA"/>
</dbReference>
<accession>A0A517VZX3</accession>